<evidence type="ECO:0000313" key="3">
    <source>
        <dbReference type="Proteomes" id="UP001054889"/>
    </source>
</evidence>
<name>A0AAV5EGC2_ELECO</name>
<sequence length="182" mass="19323">MATATAVLDGVSSRGGTGTRRAGYLLLPPRTGEPTATSRVLRGSSSRRSEASEGAARGTDDAEGMGKKMVPAVDDMGGRGGYYRGRSSSSYGSRAAQLTRDHPPSPPVSSRRGGNDRKTRGGSDASSFVRPRLNDEQERLLTRAIFLQQPAVPQNIRPQAARHASLPDRRASTFCSSPPLID</sequence>
<dbReference type="AlphaFoldDB" id="A0AAV5EGC2"/>
<comment type="caution">
    <text evidence="2">The sequence shown here is derived from an EMBL/GenBank/DDBJ whole genome shotgun (WGS) entry which is preliminary data.</text>
</comment>
<feature type="region of interest" description="Disordered" evidence="1">
    <location>
        <begin position="149"/>
        <end position="182"/>
    </location>
</feature>
<accession>A0AAV5EGC2</accession>
<keyword evidence="3" id="KW-1185">Reference proteome</keyword>
<reference evidence="2" key="1">
    <citation type="journal article" date="2018" name="DNA Res.">
        <title>Multiple hybrid de novo genome assembly of finger millet, an orphan allotetraploid crop.</title>
        <authorList>
            <person name="Hatakeyama M."/>
            <person name="Aluri S."/>
            <person name="Balachadran M.T."/>
            <person name="Sivarajan S.R."/>
            <person name="Patrignani A."/>
            <person name="Gruter S."/>
            <person name="Poveda L."/>
            <person name="Shimizu-Inatsugi R."/>
            <person name="Baeten J."/>
            <person name="Francoijs K.J."/>
            <person name="Nataraja K.N."/>
            <person name="Reddy Y.A.N."/>
            <person name="Phadnis S."/>
            <person name="Ravikumar R.L."/>
            <person name="Schlapbach R."/>
            <person name="Sreeman S.M."/>
            <person name="Shimizu K.K."/>
        </authorList>
    </citation>
    <scope>NUCLEOTIDE SEQUENCE</scope>
</reference>
<organism evidence="2 3">
    <name type="scientific">Eleusine coracana subsp. coracana</name>
    <dbReference type="NCBI Taxonomy" id="191504"/>
    <lineage>
        <taxon>Eukaryota</taxon>
        <taxon>Viridiplantae</taxon>
        <taxon>Streptophyta</taxon>
        <taxon>Embryophyta</taxon>
        <taxon>Tracheophyta</taxon>
        <taxon>Spermatophyta</taxon>
        <taxon>Magnoliopsida</taxon>
        <taxon>Liliopsida</taxon>
        <taxon>Poales</taxon>
        <taxon>Poaceae</taxon>
        <taxon>PACMAD clade</taxon>
        <taxon>Chloridoideae</taxon>
        <taxon>Cynodonteae</taxon>
        <taxon>Eleusininae</taxon>
        <taxon>Eleusine</taxon>
    </lineage>
</organism>
<protein>
    <submittedName>
        <fullName evidence="2">Uncharacterized protein</fullName>
    </submittedName>
</protein>
<dbReference type="EMBL" id="BQKI01000075">
    <property type="protein sequence ID" value="GJN21589.1"/>
    <property type="molecule type" value="Genomic_DNA"/>
</dbReference>
<gene>
    <name evidence="2" type="primary">gb09079</name>
    <name evidence="2" type="ORF">PR202_gb09079</name>
</gene>
<evidence type="ECO:0000313" key="2">
    <source>
        <dbReference type="EMBL" id="GJN21589.1"/>
    </source>
</evidence>
<feature type="region of interest" description="Disordered" evidence="1">
    <location>
        <begin position="1"/>
        <end position="135"/>
    </location>
</feature>
<feature type="compositionally biased region" description="Low complexity" evidence="1">
    <location>
        <begin position="38"/>
        <end position="57"/>
    </location>
</feature>
<dbReference type="Proteomes" id="UP001054889">
    <property type="component" value="Unassembled WGS sequence"/>
</dbReference>
<reference evidence="2" key="2">
    <citation type="submission" date="2021-12" db="EMBL/GenBank/DDBJ databases">
        <title>Resequencing data analysis of finger millet.</title>
        <authorList>
            <person name="Hatakeyama M."/>
            <person name="Aluri S."/>
            <person name="Balachadran M.T."/>
            <person name="Sivarajan S.R."/>
            <person name="Poveda L."/>
            <person name="Shimizu-Inatsugi R."/>
            <person name="Schlapbach R."/>
            <person name="Sreeman S.M."/>
            <person name="Shimizu K.K."/>
        </authorList>
    </citation>
    <scope>NUCLEOTIDE SEQUENCE</scope>
</reference>
<proteinExistence type="predicted"/>
<feature type="compositionally biased region" description="Low complexity" evidence="1">
    <location>
        <begin position="84"/>
        <end position="94"/>
    </location>
</feature>
<evidence type="ECO:0000256" key="1">
    <source>
        <dbReference type="SAM" id="MobiDB-lite"/>
    </source>
</evidence>